<evidence type="ECO:0000313" key="3">
    <source>
        <dbReference type="EMBL" id="AWI05262.1"/>
    </source>
</evidence>
<dbReference type="RefSeq" id="WP_032077937.1">
    <property type="nucleotide sequence ID" value="NZ_CP020953.1"/>
</dbReference>
<feature type="domain" description="DUF2207" evidence="2">
    <location>
        <begin position="30"/>
        <end position="214"/>
    </location>
</feature>
<organism evidence="3 4">
    <name type="scientific">Clostridium drakei</name>
    <dbReference type="NCBI Taxonomy" id="332101"/>
    <lineage>
        <taxon>Bacteria</taxon>
        <taxon>Bacillati</taxon>
        <taxon>Bacillota</taxon>
        <taxon>Clostridia</taxon>
        <taxon>Eubacteriales</taxon>
        <taxon>Clostridiaceae</taxon>
        <taxon>Clostridium</taxon>
    </lineage>
</organism>
<dbReference type="KEGG" id="cdrk:B9W14_12355"/>
<evidence type="ECO:0000313" key="4">
    <source>
        <dbReference type="Proteomes" id="UP000244910"/>
    </source>
</evidence>
<keyword evidence="1" id="KW-0472">Membrane</keyword>
<keyword evidence="4" id="KW-1185">Reference proteome</keyword>
<evidence type="ECO:0000256" key="1">
    <source>
        <dbReference type="SAM" id="Phobius"/>
    </source>
</evidence>
<evidence type="ECO:0000259" key="2">
    <source>
        <dbReference type="Pfam" id="PF09972"/>
    </source>
</evidence>
<keyword evidence="1" id="KW-0812">Transmembrane</keyword>
<dbReference type="Pfam" id="PF09972">
    <property type="entry name" value="DUF2207"/>
    <property type="match status" value="1"/>
</dbReference>
<proteinExistence type="predicted"/>
<dbReference type="OrthoDB" id="5507254at2"/>
<feature type="transmembrane region" description="Helical" evidence="1">
    <location>
        <begin position="254"/>
        <end position="273"/>
    </location>
</feature>
<dbReference type="InterPro" id="IPR018702">
    <property type="entry name" value="DUF2207"/>
</dbReference>
<sequence length="572" mass="66697">MRKVVVAFLFVLLIFIVPTKVIAEEKNYTIDKLYTVAKITEKGDVEVQEEITYTFNGSFNGVYRNLFKNKTNGYVISRVAMKDKNDNVTSISPSNNSKNNTYEIVESDNNTQIKVFSKSNNEKKTLMLNYTIQGAANRYKEFGELYWNFYKVENGKSIKNVNLDLSLKDSKFDLNKFKYWVYVDGGEFKTNYDNSSININGSNLTSTLGVKIHFQQEFLKIDEKIYKENNEENVKNSSEDTALKENNKSNKEDFGFIFMGVIVALCASSIIFFHNRSNKKFKEELQKYRENFKFFEGEILRTKPGDIPPVLVNLLYHEKYISNSTIPSTLFYLCKKGFYALEKDKSLRLKASSENEEEDLCFLRNDNIESLNYSHLKYFVKWMQDYEKDGLLTLRYIKEKVSSREGALEFKKCYSKWKKIIKEEGEKLNFYTTIKGKQVLSNEAYNEKIKWDAYKKYILYYLSNYEEYRDEVNNEDILIYASALEIDNTYLEKFHERLNNLYYNSGDSNYYYMYNDYSYYLMNLYLWDSIDDNIYINTKNNDNNDSSGDGGFGGFSGGGDFSGGGGGDSGAF</sequence>
<accession>A0A2U8DT33</accession>
<dbReference type="Proteomes" id="UP000244910">
    <property type="component" value="Chromosome"/>
</dbReference>
<dbReference type="AlphaFoldDB" id="A0A2U8DT33"/>
<protein>
    <recommendedName>
        <fullName evidence="2">DUF2207 domain-containing protein</fullName>
    </recommendedName>
</protein>
<dbReference type="EMBL" id="CP020953">
    <property type="protein sequence ID" value="AWI05262.1"/>
    <property type="molecule type" value="Genomic_DNA"/>
</dbReference>
<name>A0A2U8DT33_9CLOT</name>
<keyword evidence="1" id="KW-1133">Transmembrane helix</keyword>
<reference evidence="4" key="1">
    <citation type="submission" date="2017-04" db="EMBL/GenBank/DDBJ databases">
        <authorList>
            <person name="Song Y."/>
            <person name="Cho B.-K."/>
        </authorList>
    </citation>
    <scope>NUCLEOTIDE SEQUENCE [LARGE SCALE GENOMIC DNA]</scope>
    <source>
        <strain evidence="4">SL1</strain>
    </source>
</reference>
<gene>
    <name evidence="3" type="ORF">B9W14_12355</name>
</gene>